<keyword evidence="4 8" id="KW-0554">One-carbon metabolism</keyword>
<dbReference type="Gene3D" id="3.40.430.10">
    <property type="entry name" value="Dihydrofolate Reductase, subunit A"/>
    <property type="match status" value="1"/>
</dbReference>
<evidence type="ECO:0000259" key="9">
    <source>
        <dbReference type="PROSITE" id="PS51330"/>
    </source>
</evidence>
<dbReference type="Proteomes" id="UP001560685">
    <property type="component" value="Unassembled WGS sequence"/>
</dbReference>
<dbReference type="PROSITE" id="PS51330">
    <property type="entry name" value="DHFR_2"/>
    <property type="match status" value="1"/>
</dbReference>
<dbReference type="EC" id="1.5.1.3" evidence="3 8"/>
<name>A0ABV3Z3K1_9PROT</name>
<dbReference type="Pfam" id="PF00186">
    <property type="entry name" value="DHFR_1"/>
    <property type="match status" value="1"/>
</dbReference>
<feature type="domain" description="DHFR" evidence="9">
    <location>
        <begin position="4"/>
        <end position="168"/>
    </location>
</feature>
<accession>A0ABV3Z3K1</accession>
<keyword evidence="11" id="KW-1185">Reference proteome</keyword>
<evidence type="ECO:0000256" key="7">
    <source>
        <dbReference type="ARBA" id="ARBA00025067"/>
    </source>
</evidence>
<dbReference type="PANTHER" id="PTHR48069:SF3">
    <property type="entry name" value="DIHYDROFOLATE REDUCTASE"/>
    <property type="match status" value="1"/>
</dbReference>
<evidence type="ECO:0000313" key="11">
    <source>
        <dbReference type="Proteomes" id="UP001560685"/>
    </source>
</evidence>
<comment type="similarity">
    <text evidence="2 8">Belongs to the dihydrofolate reductase family.</text>
</comment>
<dbReference type="PIRSF" id="PIRSF000194">
    <property type="entry name" value="DHFR"/>
    <property type="match status" value="1"/>
</dbReference>
<evidence type="ECO:0000256" key="5">
    <source>
        <dbReference type="ARBA" id="ARBA00022857"/>
    </source>
</evidence>
<dbReference type="InterPro" id="IPR012259">
    <property type="entry name" value="DHFR"/>
</dbReference>
<organism evidence="10 11">
    <name type="scientific">Hyphococcus lacteus</name>
    <dbReference type="NCBI Taxonomy" id="3143536"/>
    <lineage>
        <taxon>Bacteria</taxon>
        <taxon>Pseudomonadati</taxon>
        <taxon>Pseudomonadota</taxon>
        <taxon>Alphaproteobacteria</taxon>
        <taxon>Parvularculales</taxon>
        <taxon>Parvularculaceae</taxon>
        <taxon>Hyphococcus</taxon>
    </lineage>
</organism>
<evidence type="ECO:0000256" key="4">
    <source>
        <dbReference type="ARBA" id="ARBA00022563"/>
    </source>
</evidence>
<dbReference type="GO" id="GO:0004146">
    <property type="term" value="F:dihydrofolate reductase activity"/>
    <property type="evidence" value="ECO:0007669"/>
    <property type="project" value="UniProtKB-EC"/>
</dbReference>
<gene>
    <name evidence="10" type="ORF">ABFZ84_00780</name>
</gene>
<proteinExistence type="inferred from homology"/>
<evidence type="ECO:0000256" key="2">
    <source>
        <dbReference type="ARBA" id="ARBA00009539"/>
    </source>
</evidence>
<keyword evidence="5 8" id="KW-0521">NADP</keyword>
<dbReference type="SUPFAM" id="SSF53597">
    <property type="entry name" value="Dihydrofolate reductase-like"/>
    <property type="match status" value="1"/>
</dbReference>
<sequence length="175" mass="19111">MTISLALVVAVARNGVIGVDGDLAWKISDDLKWFKSVTMGKPIIMGRKTFDSIGRALPGRDNIVVTRAPDFAAEGVFVVRSLEAATRLGRECAEIGGTSEVCVIGGAEIYAQMIEQADRIYLSEVDAKVAGDAYFPAYDSARWARTHHSSCAQGPKNQYSCEFFILDRNQEFPSK</sequence>
<comment type="function">
    <text evidence="7 8">Key enzyme in folate metabolism. Catalyzes an essential reaction for de novo glycine and purine synthesis, and for DNA precursor synthesis.</text>
</comment>
<comment type="caution">
    <text evidence="10">The sequence shown here is derived from an EMBL/GenBank/DDBJ whole genome shotgun (WGS) entry which is preliminary data.</text>
</comment>
<evidence type="ECO:0000256" key="3">
    <source>
        <dbReference type="ARBA" id="ARBA00012856"/>
    </source>
</evidence>
<dbReference type="PRINTS" id="PR00070">
    <property type="entry name" value="DHFR"/>
</dbReference>
<evidence type="ECO:0000313" key="10">
    <source>
        <dbReference type="EMBL" id="MEX6632071.1"/>
    </source>
</evidence>
<keyword evidence="6 8" id="KW-0560">Oxidoreductase</keyword>
<protein>
    <recommendedName>
        <fullName evidence="3 8">Dihydrofolate reductase</fullName>
        <ecNumber evidence="3 8">1.5.1.3</ecNumber>
    </recommendedName>
</protein>
<evidence type="ECO:0000256" key="1">
    <source>
        <dbReference type="ARBA" id="ARBA00004903"/>
    </source>
</evidence>
<dbReference type="RefSeq" id="WP_369311787.1">
    <property type="nucleotide sequence ID" value="NZ_JBEHZE010000001.1"/>
</dbReference>
<dbReference type="EMBL" id="JBEHZE010000001">
    <property type="protein sequence ID" value="MEX6632071.1"/>
    <property type="molecule type" value="Genomic_DNA"/>
</dbReference>
<evidence type="ECO:0000256" key="6">
    <source>
        <dbReference type="ARBA" id="ARBA00023002"/>
    </source>
</evidence>
<dbReference type="InterPro" id="IPR001796">
    <property type="entry name" value="DHFR_dom"/>
</dbReference>
<reference evidence="10 11" key="1">
    <citation type="submission" date="2024-05" db="EMBL/GenBank/DDBJ databases">
        <title>Three bacterial strains, DH-69, EH-24, and ECK-19 isolated from coastal sediments.</title>
        <authorList>
            <person name="Ye Y.-Q."/>
            <person name="Du Z.-J."/>
        </authorList>
    </citation>
    <scope>NUCLEOTIDE SEQUENCE [LARGE SCALE GENOMIC DNA]</scope>
    <source>
        <strain evidence="10 11">ECK-19</strain>
    </source>
</reference>
<dbReference type="PANTHER" id="PTHR48069">
    <property type="entry name" value="DIHYDROFOLATE REDUCTASE"/>
    <property type="match status" value="1"/>
</dbReference>
<evidence type="ECO:0000256" key="8">
    <source>
        <dbReference type="PIRNR" id="PIRNR000194"/>
    </source>
</evidence>
<dbReference type="CDD" id="cd00209">
    <property type="entry name" value="DHFR"/>
    <property type="match status" value="1"/>
</dbReference>
<comment type="pathway">
    <text evidence="1 8">Cofactor biosynthesis; tetrahydrofolate biosynthesis; 5,6,7,8-tetrahydrofolate from 7,8-dihydrofolate: step 1/1.</text>
</comment>
<comment type="catalytic activity">
    <reaction evidence="8">
        <text>(6S)-5,6,7,8-tetrahydrofolate + NADP(+) = 7,8-dihydrofolate + NADPH + H(+)</text>
        <dbReference type="Rhea" id="RHEA:15009"/>
        <dbReference type="ChEBI" id="CHEBI:15378"/>
        <dbReference type="ChEBI" id="CHEBI:57451"/>
        <dbReference type="ChEBI" id="CHEBI:57453"/>
        <dbReference type="ChEBI" id="CHEBI:57783"/>
        <dbReference type="ChEBI" id="CHEBI:58349"/>
        <dbReference type="EC" id="1.5.1.3"/>
    </reaction>
</comment>
<dbReference type="InterPro" id="IPR024072">
    <property type="entry name" value="DHFR-like_dom_sf"/>
</dbReference>